<name>A0ABY6JKY8_9GAMM</name>
<sequence length="393" mass="42747">MRVDLRPLESGMPGQGRLLLTGWSGATTTLQLMIQENQDKQFLHPDKSWSTKPHSFEVASLEEADAERLQVVLGSTIIDPLLELPGSTQYMLTLQDAEGTKAESVIRLSRNLMPSSAAGAGPSASVNSVLQTPTVEKTPEPEPALKPEPESVVTTPSEHEPEKTRPDPAPVEETYVDGKTSKRGPLLFILAALLLLAAVAFGAWYWFSNNNTDPEPVIEETTEEKGTEEENTEEATEETGTEEEVTEEASREEEVTEEELPESTEEPLNNTASSSAVPATACSIEALDQQDELTFVQGCSEAEMTAGALLEVIEAARNADYCGVARRLYANRAIAGDATIALAYAREYDPAYHQESTCFASADAETAGYWYQTVLDIDPDNSEAQARIEELSE</sequence>
<evidence type="ECO:0000313" key="3">
    <source>
        <dbReference type="EMBL" id="UYV17984.1"/>
    </source>
</evidence>
<evidence type="ECO:0000256" key="1">
    <source>
        <dbReference type="SAM" id="MobiDB-lite"/>
    </source>
</evidence>
<feature type="compositionally biased region" description="Acidic residues" evidence="1">
    <location>
        <begin position="254"/>
        <end position="265"/>
    </location>
</feature>
<keyword evidence="4" id="KW-1185">Reference proteome</keyword>
<feature type="compositionally biased region" description="Acidic residues" evidence="1">
    <location>
        <begin position="216"/>
        <end position="247"/>
    </location>
</feature>
<gene>
    <name evidence="3" type="ORF">K1Y77_10810</name>
</gene>
<feature type="region of interest" description="Disordered" evidence="1">
    <location>
        <begin position="132"/>
        <end position="177"/>
    </location>
</feature>
<feature type="transmembrane region" description="Helical" evidence="2">
    <location>
        <begin position="186"/>
        <end position="207"/>
    </location>
</feature>
<feature type="region of interest" description="Disordered" evidence="1">
    <location>
        <begin position="210"/>
        <end position="275"/>
    </location>
</feature>
<accession>A0ABY6JKY8</accession>
<protein>
    <submittedName>
        <fullName evidence="3">Uncharacterized protein</fullName>
    </submittedName>
</protein>
<feature type="compositionally biased region" description="Basic and acidic residues" evidence="1">
    <location>
        <begin position="137"/>
        <end position="149"/>
    </location>
</feature>
<dbReference type="RefSeq" id="WP_264428396.1">
    <property type="nucleotide sequence ID" value="NZ_CP080627.1"/>
</dbReference>
<keyword evidence="2" id="KW-0472">Membrane</keyword>
<keyword evidence="2" id="KW-0812">Transmembrane</keyword>
<reference evidence="3 4" key="1">
    <citation type="journal article" date="2022" name="Antonie Van Leeuwenhoek">
        <title>Whole genome sequencing of the halophilic Halomonas qaidamensis XH36, a novel species strain with high ectoine production.</title>
        <authorList>
            <person name="Zhang T."/>
            <person name="Cui T."/>
            <person name="Cao Y."/>
            <person name="Li Y."/>
            <person name="Li F."/>
            <person name="Zhu D."/>
            <person name="Xing J."/>
        </authorList>
    </citation>
    <scope>NUCLEOTIDE SEQUENCE [LARGE SCALE GENOMIC DNA]</scope>
    <source>
        <strain evidence="3 4">XH36</strain>
    </source>
</reference>
<feature type="compositionally biased region" description="Basic and acidic residues" evidence="1">
    <location>
        <begin position="157"/>
        <end position="166"/>
    </location>
</feature>
<keyword evidence="2" id="KW-1133">Transmembrane helix</keyword>
<evidence type="ECO:0000313" key="4">
    <source>
        <dbReference type="Proteomes" id="UP001163082"/>
    </source>
</evidence>
<evidence type="ECO:0000256" key="2">
    <source>
        <dbReference type="SAM" id="Phobius"/>
    </source>
</evidence>
<organism evidence="3 4">
    <name type="scientific">Halomonas qaidamensis</name>
    <dbReference type="NCBI Taxonomy" id="2866211"/>
    <lineage>
        <taxon>Bacteria</taxon>
        <taxon>Pseudomonadati</taxon>
        <taxon>Pseudomonadota</taxon>
        <taxon>Gammaproteobacteria</taxon>
        <taxon>Oceanospirillales</taxon>
        <taxon>Halomonadaceae</taxon>
        <taxon>Halomonas</taxon>
    </lineage>
</organism>
<dbReference type="Proteomes" id="UP001163082">
    <property type="component" value="Chromosome"/>
</dbReference>
<proteinExistence type="predicted"/>
<dbReference type="EMBL" id="CP080627">
    <property type="protein sequence ID" value="UYV17984.1"/>
    <property type="molecule type" value="Genomic_DNA"/>
</dbReference>